<sequence length="189" mass="21381">MRRSSKRSGGCPKDSGARSSVQEAIGQLRSLPIGASQNIMMADKHGDMAVVECCSERMAVRTPKEGERFVITSNHFTEPSMLVYDGRPEGNWFFSETRYETALRVLRMSGHGCDAIELAKRILSGKLGFACQYKKEMNFDSLWSFIVRLNDLTLFRAEGNPSRVKYAEDTRLAWAMQKKKGAFKGYFTR</sequence>
<dbReference type="Proteomes" id="UP001589619">
    <property type="component" value="Unassembled WGS sequence"/>
</dbReference>
<proteinExistence type="predicted"/>
<keyword evidence="2" id="KW-0378">Hydrolase</keyword>
<feature type="domain" description="Peptidase C45 hydrolase" evidence="1">
    <location>
        <begin position="19"/>
        <end position="162"/>
    </location>
</feature>
<dbReference type="EMBL" id="JBHMAG010000012">
    <property type="protein sequence ID" value="MFB9753200.1"/>
    <property type="molecule type" value="Genomic_DNA"/>
</dbReference>
<reference evidence="2 3" key="1">
    <citation type="submission" date="2024-09" db="EMBL/GenBank/DDBJ databases">
        <authorList>
            <person name="Sun Q."/>
            <person name="Mori K."/>
        </authorList>
    </citation>
    <scope>NUCLEOTIDE SEQUENCE [LARGE SCALE GENOMIC DNA]</scope>
    <source>
        <strain evidence="2 3">JCM 12520</strain>
    </source>
</reference>
<name>A0ABV5VYH9_9BACL</name>
<dbReference type="GO" id="GO:0016787">
    <property type="term" value="F:hydrolase activity"/>
    <property type="evidence" value="ECO:0007669"/>
    <property type="project" value="UniProtKB-KW"/>
</dbReference>
<dbReference type="Gene3D" id="3.60.60.10">
    <property type="entry name" value="Penicillin V Acylase, Chain A"/>
    <property type="match status" value="1"/>
</dbReference>
<evidence type="ECO:0000313" key="3">
    <source>
        <dbReference type="Proteomes" id="UP001589619"/>
    </source>
</evidence>
<comment type="caution">
    <text evidence="2">The sequence shown here is derived from an EMBL/GenBank/DDBJ whole genome shotgun (WGS) entry which is preliminary data.</text>
</comment>
<dbReference type="RefSeq" id="WP_379118570.1">
    <property type="nucleotide sequence ID" value="NZ_JBHMAG010000012.1"/>
</dbReference>
<gene>
    <name evidence="2" type="ORF">ACFFNY_16660</name>
</gene>
<accession>A0ABV5VYH9</accession>
<organism evidence="2 3">
    <name type="scientific">Paenibacillus hodogayensis</name>
    <dbReference type="NCBI Taxonomy" id="279208"/>
    <lineage>
        <taxon>Bacteria</taxon>
        <taxon>Bacillati</taxon>
        <taxon>Bacillota</taxon>
        <taxon>Bacilli</taxon>
        <taxon>Bacillales</taxon>
        <taxon>Paenibacillaceae</taxon>
        <taxon>Paenibacillus</taxon>
    </lineage>
</organism>
<dbReference type="Pfam" id="PF03417">
    <property type="entry name" value="AAT"/>
    <property type="match status" value="1"/>
</dbReference>
<dbReference type="InterPro" id="IPR005079">
    <property type="entry name" value="Peptidase_C45_hydrolase"/>
</dbReference>
<evidence type="ECO:0000313" key="2">
    <source>
        <dbReference type="EMBL" id="MFB9753200.1"/>
    </source>
</evidence>
<keyword evidence="3" id="KW-1185">Reference proteome</keyword>
<evidence type="ECO:0000259" key="1">
    <source>
        <dbReference type="Pfam" id="PF03417"/>
    </source>
</evidence>
<protein>
    <submittedName>
        <fullName evidence="2">Carcinine hydrolase/isopenicillin-N N-acyltransferase family protein</fullName>
    </submittedName>
</protein>